<name>A0A849CKB5_PASMD</name>
<dbReference type="Proteomes" id="UP000540079">
    <property type="component" value="Unassembled WGS sequence"/>
</dbReference>
<organism evidence="1 2">
    <name type="scientific">Pasteurella multocida</name>
    <dbReference type="NCBI Taxonomy" id="747"/>
    <lineage>
        <taxon>Bacteria</taxon>
        <taxon>Pseudomonadati</taxon>
        <taxon>Pseudomonadota</taxon>
        <taxon>Gammaproteobacteria</taxon>
        <taxon>Pasteurellales</taxon>
        <taxon>Pasteurellaceae</taxon>
        <taxon>Pasteurella</taxon>
    </lineage>
</organism>
<sequence>MSKKDGYLEFFSYFNISEEKFINFAKESIIFIKQEKAKQEWDILKSKILNEKENVYVRNFGRNGQGGHLYQEVYKQLFLANIIVDPSNNNYPTKLLEKSVGLVKNKNLYNYQVSHIFGLTKNPYAFCAPWNVVFIPKILDPFTGHESKGEITEKITAMYRRLMWDKYEDLISDYNQIMEKYREVIKSEIEKYKALSKRKNDIYSRFIESVNIEFNVIEKI</sequence>
<dbReference type="AlphaFoldDB" id="A0A849CKB5"/>
<dbReference type="RefSeq" id="WP_014668639.1">
    <property type="nucleotide sequence ID" value="NZ_CP030096.1"/>
</dbReference>
<evidence type="ECO:0000313" key="1">
    <source>
        <dbReference type="EMBL" id="NNI79553.1"/>
    </source>
</evidence>
<proteinExistence type="predicted"/>
<evidence type="ECO:0000313" key="2">
    <source>
        <dbReference type="Proteomes" id="UP000540079"/>
    </source>
</evidence>
<protein>
    <submittedName>
        <fullName evidence="1">Uncharacterized protein</fullName>
    </submittedName>
</protein>
<comment type="caution">
    <text evidence="1">The sequence shown here is derived from an EMBL/GenBank/DDBJ whole genome shotgun (WGS) entry which is preliminary data.</text>
</comment>
<gene>
    <name evidence="1" type="ORF">C2800_09010</name>
</gene>
<reference evidence="1 2" key="1">
    <citation type="journal article" date="2018" name="Front. Microbiol.">
        <title>Genetic and Phylogenetic Characteristics of Pasteurella multocida Isolates From Different Host Species.</title>
        <authorList>
            <person name="Peng Z."/>
            <person name="Liang W."/>
            <person name="Wang F."/>
            <person name="Xu Z."/>
            <person name="Xie Z."/>
            <person name="Lian Z."/>
            <person name="Hua L."/>
            <person name="Zhou R."/>
            <person name="Chen H."/>
            <person name="Wu B."/>
        </authorList>
    </citation>
    <scope>NUCLEOTIDE SEQUENCE [LARGE SCALE GENOMIC DNA]</scope>
    <source>
        <strain evidence="1 2">HNA06</strain>
    </source>
</reference>
<accession>A0A849CKB5</accession>
<dbReference type="EMBL" id="PPVL01000008">
    <property type="protein sequence ID" value="NNI79553.1"/>
    <property type="molecule type" value="Genomic_DNA"/>
</dbReference>